<feature type="region of interest" description="Disordered" evidence="1">
    <location>
        <begin position="264"/>
        <end position="347"/>
    </location>
</feature>
<feature type="region of interest" description="Disordered" evidence="1">
    <location>
        <begin position="172"/>
        <end position="249"/>
    </location>
</feature>
<proteinExistence type="predicted"/>
<feature type="compositionally biased region" description="Polar residues" evidence="1">
    <location>
        <begin position="190"/>
        <end position="200"/>
    </location>
</feature>
<feature type="compositionally biased region" description="Polar residues" evidence="1">
    <location>
        <begin position="443"/>
        <end position="478"/>
    </location>
</feature>
<dbReference type="OrthoDB" id="25896at2759"/>
<sequence length="717" mass="78957">MAPDPDRMSDDEIIDMWFWSLHPDADEFTLRQVSTAVSAVVSAFHSGAELVQLMRKRNRRSRSEQAYKEKALLDSLEAGETRVESQYAADCNEIGAGMRKGDAVARDRLLHIAVSMQSEIIRSLQISVRNETAIVDLTALHEASVMSRRDTLNILADLRQRLALDLPIEGPTRMPQSLRDSLETARRRQSGTLSDFTPSAVTIPDETENRSRLGRIFSNRRNSAQLSHRSSTHISPPTNTQAPLSPSLPWTSSLEYEEADTVAPLPQELPAEVPPRLRPPLDLHPPAYSNVTGAGNHGYPQEKPPSAYFPDSPRPVHPLEREAQMNSQSDSSTRNSGISTPETGRTDAELSAAIIGYLDNLRLDRETGCRDSIASRNTSLSTGSRYSESDGMAMMSSSTYSNAGSSVGPYLSMASPAARHSYSSVANSSPYSTTAPPNDLTAPKQNQPTQQIHFSSHRPTPSDSTYGSMPSEATSTSFQHHHRSRPSVSTQGSTQHSAPSILTSATPQTTRTSFSTTTPSMLGRPCKSNNYWGFCKGSWTLREDVKKALSLRQKPIGMYTSSLVWQCRECAFEGKSFGAKKPYIIDPNIHVSAAAGGIRYRWLFLAKSHVKQKHRALPSEDARFSYGCVFCSGEGRMTGVYGDVDTLLRHVFVEHAASGAGLSEDIKAKTRCVVGRLAGVDEEWDINIPVQPEAGLDQQQQQQQQQKQQMSRWSEDS</sequence>
<feature type="compositionally biased region" description="Low complexity" evidence="1">
    <location>
        <begin position="423"/>
        <end position="432"/>
    </location>
</feature>
<comment type="caution">
    <text evidence="2">The sequence shown here is derived from an EMBL/GenBank/DDBJ whole genome shotgun (WGS) entry which is preliminary data.</text>
</comment>
<feature type="region of interest" description="Disordered" evidence="1">
    <location>
        <begin position="423"/>
        <end position="520"/>
    </location>
</feature>
<evidence type="ECO:0000313" key="2">
    <source>
        <dbReference type="EMBL" id="KAF2086640.1"/>
    </source>
</evidence>
<feature type="compositionally biased region" description="Polar residues" evidence="1">
    <location>
        <begin position="486"/>
        <end position="505"/>
    </location>
</feature>
<dbReference type="EMBL" id="ML978723">
    <property type="protein sequence ID" value="KAF2086640.1"/>
    <property type="molecule type" value="Genomic_DNA"/>
</dbReference>
<gene>
    <name evidence="2" type="ORF">K490DRAFT_66422</name>
</gene>
<dbReference type="Proteomes" id="UP000799776">
    <property type="component" value="Unassembled WGS sequence"/>
</dbReference>
<name>A0A9P4LUL5_9PEZI</name>
<dbReference type="AlphaFoldDB" id="A0A9P4LUL5"/>
<feature type="compositionally biased region" description="Low complexity" evidence="1">
    <location>
        <begin position="698"/>
        <end position="709"/>
    </location>
</feature>
<feature type="region of interest" description="Disordered" evidence="1">
    <location>
        <begin position="690"/>
        <end position="717"/>
    </location>
</feature>
<reference evidence="2" key="1">
    <citation type="journal article" date="2020" name="Stud. Mycol.">
        <title>101 Dothideomycetes genomes: a test case for predicting lifestyles and emergence of pathogens.</title>
        <authorList>
            <person name="Haridas S."/>
            <person name="Albert R."/>
            <person name="Binder M."/>
            <person name="Bloem J."/>
            <person name="Labutti K."/>
            <person name="Salamov A."/>
            <person name="Andreopoulos B."/>
            <person name="Baker S."/>
            <person name="Barry K."/>
            <person name="Bills G."/>
            <person name="Bluhm B."/>
            <person name="Cannon C."/>
            <person name="Castanera R."/>
            <person name="Culley D."/>
            <person name="Daum C."/>
            <person name="Ezra D."/>
            <person name="Gonzalez J."/>
            <person name="Henrissat B."/>
            <person name="Kuo A."/>
            <person name="Liang C."/>
            <person name="Lipzen A."/>
            <person name="Lutzoni F."/>
            <person name="Magnuson J."/>
            <person name="Mondo S."/>
            <person name="Nolan M."/>
            <person name="Ohm R."/>
            <person name="Pangilinan J."/>
            <person name="Park H.-J."/>
            <person name="Ramirez L."/>
            <person name="Alfaro M."/>
            <person name="Sun H."/>
            <person name="Tritt A."/>
            <person name="Yoshinaga Y."/>
            <person name="Zwiers L.-H."/>
            <person name="Turgeon B."/>
            <person name="Goodwin S."/>
            <person name="Spatafora J."/>
            <person name="Crous P."/>
            <person name="Grigoriev I."/>
        </authorList>
    </citation>
    <scope>NUCLEOTIDE SEQUENCE</scope>
    <source>
        <strain evidence="2">CBS 121410</strain>
    </source>
</reference>
<accession>A0A9P4LUL5</accession>
<organism evidence="2 3">
    <name type="scientific">Saccharata proteae CBS 121410</name>
    <dbReference type="NCBI Taxonomy" id="1314787"/>
    <lineage>
        <taxon>Eukaryota</taxon>
        <taxon>Fungi</taxon>
        <taxon>Dikarya</taxon>
        <taxon>Ascomycota</taxon>
        <taxon>Pezizomycotina</taxon>
        <taxon>Dothideomycetes</taxon>
        <taxon>Dothideomycetes incertae sedis</taxon>
        <taxon>Botryosphaeriales</taxon>
        <taxon>Saccharataceae</taxon>
        <taxon>Saccharata</taxon>
    </lineage>
</organism>
<keyword evidence="3" id="KW-1185">Reference proteome</keyword>
<feature type="compositionally biased region" description="Low complexity" evidence="1">
    <location>
        <begin position="506"/>
        <end position="520"/>
    </location>
</feature>
<protein>
    <submittedName>
        <fullName evidence="2">Uncharacterized protein</fullName>
    </submittedName>
</protein>
<feature type="compositionally biased region" description="Polar residues" evidence="1">
    <location>
        <begin position="324"/>
        <end position="343"/>
    </location>
</feature>
<evidence type="ECO:0000313" key="3">
    <source>
        <dbReference type="Proteomes" id="UP000799776"/>
    </source>
</evidence>
<evidence type="ECO:0000256" key="1">
    <source>
        <dbReference type="SAM" id="MobiDB-lite"/>
    </source>
</evidence>
<feature type="compositionally biased region" description="Polar residues" evidence="1">
    <location>
        <begin position="219"/>
        <end position="242"/>
    </location>
</feature>